<reference evidence="1" key="1">
    <citation type="submission" date="2023-10" db="EMBL/GenBank/DDBJ databases">
        <authorList>
            <person name="Chen Y."/>
            <person name="Shah S."/>
            <person name="Dougan E. K."/>
            <person name="Thang M."/>
            <person name="Chan C."/>
        </authorList>
    </citation>
    <scope>NUCLEOTIDE SEQUENCE [LARGE SCALE GENOMIC DNA]</scope>
</reference>
<feature type="non-terminal residue" evidence="1">
    <location>
        <position position="1"/>
    </location>
</feature>
<protein>
    <recommendedName>
        <fullName evidence="3">Reverse transcriptase domain-containing protein</fullName>
    </recommendedName>
</protein>
<dbReference type="EMBL" id="CAUYUJ010004891">
    <property type="protein sequence ID" value="CAK0811386.1"/>
    <property type="molecule type" value="Genomic_DNA"/>
</dbReference>
<name>A0ABN9R110_9DINO</name>
<gene>
    <name evidence="1" type="ORF">PCOR1329_LOCUS16012</name>
</gene>
<evidence type="ECO:0000313" key="2">
    <source>
        <dbReference type="Proteomes" id="UP001189429"/>
    </source>
</evidence>
<evidence type="ECO:0000313" key="1">
    <source>
        <dbReference type="EMBL" id="CAK0811386.1"/>
    </source>
</evidence>
<comment type="caution">
    <text evidence="1">The sequence shown here is derived from an EMBL/GenBank/DDBJ whole genome shotgun (WGS) entry which is preliminary data.</text>
</comment>
<feature type="non-terminal residue" evidence="1">
    <location>
        <position position="1645"/>
    </location>
</feature>
<organism evidence="1 2">
    <name type="scientific">Prorocentrum cordatum</name>
    <dbReference type="NCBI Taxonomy" id="2364126"/>
    <lineage>
        <taxon>Eukaryota</taxon>
        <taxon>Sar</taxon>
        <taxon>Alveolata</taxon>
        <taxon>Dinophyceae</taxon>
        <taxon>Prorocentrales</taxon>
        <taxon>Prorocentraceae</taxon>
        <taxon>Prorocentrum</taxon>
    </lineage>
</organism>
<evidence type="ECO:0008006" key="3">
    <source>
        <dbReference type="Google" id="ProtNLM"/>
    </source>
</evidence>
<accession>A0ABN9R110</accession>
<proteinExistence type="predicted"/>
<dbReference type="Proteomes" id="UP001189429">
    <property type="component" value="Unassembled WGS sequence"/>
</dbReference>
<sequence>APGAPAAVAGAMITEAAGTGATQGMNVDTNGDIGESDLTQAAGALHISGAPAPPGLAHPAAPAAAAAGAAAPQHIIVSDDLFALYVEDCLLSDFAVAAAGTATVRLVPRSQMGSWAMLDGVLRHLGFQSGHVDAWMALGVVRTRTTKEQATALQRRLELARTLLTLVDAQRWPEPDIEKADEAMGRLAAAADAIQRELASTGGRRGLNPPSRRLCQELGVMGLTLLDTLWPESGVVGTQCSNHPGLTPAQLSRALPAAEATDMCLALCSTASDACWTRLAGKEVVIWSPAAAEEFGRLLGGYVRHLGQGHRGTTLRLVCPLDDLPGCSTPTVEFMLQPLEQISPGGRFPQVSWRPVGLFTFQHEALLALPTTLTMEEPWKQVAVGLATISLDFPTRAEARALEVTTAVLAAGWNQSEPRRSPASQKSDPRLRLTLYSGDAACTVLDAAAFARQLQRLLLPMGGAAARGDVFMDDAALIMTTTGPGAFTVAGGNCLELLPLSARTAVIRARLDEAKWEEDMRDWQAADPQRSVYHLRHKRLFNEGGLWASAPGSANRQRQLAARTDEVSARLLLQLQGPPGPRPDTAVQAVGDMIQKALGQQVKPIRPEEALEAYSLRPERGTMVGSLTGRLELAVRSPAEARHLHELLHGRGIQLGVDLVSLQVQLTPLAARPGNGRRCWATRPACAGAHSSILGARLFRQGWRGRDRHDCLLEAIRSHFDWRILVPGRAGELWLNGEKGDLSIFAVYFATGSHERAEEDSAITAKTSRQRMRRTLAPQIAPSSRRLSLLMGDFNWVADELGRIQIEGHGPSGGRDRREEQHFGQQLQGTDMVLRRHSAYTHQHQGESRAGDSGRTLPPEMGYCPAWKDRAQLIFTEWLAGDRSGMATSPFGRLRLLKEAMAEAAVGLQRAAPRELPRGDAEGRLSWSMRGLQGAQRQDRDLLLQMAEAVPELAPCLTMPPLEARRFLQDAARVYAKAAARAQLEEVQVATKAGESDGTVRGLRHRAMQTLRRLRPRADHALSAMQLPDGSVTADPQRSAPALVRHWAEHFRAKGVGRLEEIEQRFAAIASFAEVMPECEVAAAHVRQALEAAGATAPGPDGIPYSFWRCIGELGVEVLADTMAAMMAEGSDETIMREYGSGDNGFGPCDFNGSLLALLPKKPTVHDPAAGAFFCPADTRPLMLVDASNRLLASALRNAIEPAIEQLVGRRERCAFADDLALAGAGGHRAWPQLNRLFARFAAASGLHLNLAKTAVPDWGAVRIAHSGTYLGFEVGPAAAESGWDAPVRKYKEAVCNWAGRVHGVHLATLAYDVFAISKLQYVAQLHGAPPGRSRLEQWAIQYLFPGRYKWLPPGVAQQWRDEFRMPCQLAARSRAAASSWDIEWRWRAWFTAGPVQKLQAAMEGLARQGITESSAMEQGAGRGPRPIPLATWRRARRRLQSSAATLLRRRHWLRVGFAQLSAKVRKWHDPGSLPGRRAQRCRLVTQRLPKRTAPRVRAAVLRTWLNGRCTGRRFGARGGRCFFGCTGGDDDVRHYVRCRHLWRFGVDKLGLADPGHPEEVARTATVIAVGYKAHAVVSHTARANLDIQRAFAEVLRQLQERQPAACEGRLKGYRSARPPGSLGASAGPLQASGLGPALTLRAVE</sequence>
<keyword evidence="2" id="KW-1185">Reference proteome</keyword>